<dbReference type="Proteomes" id="UP000597989">
    <property type="component" value="Unassembled WGS sequence"/>
</dbReference>
<accession>A0A917K251</accession>
<comment type="caution">
    <text evidence="3">The sequence shown here is derived from an EMBL/GenBank/DDBJ whole genome shotgun (WGS) entry which is preliminary data.</text>
</comment>
<proteinExistence type="predicted"/>
<evidence type="ECO:0000313" key="4">
    <source>
        <dbReference type="Proteomes" id="UP000597989"/>
    </source>
</evidence>
<dbReference type="AlphaFoldDB" id="A0A917K251"/>
<dbReference type="Gene3D" id="3.10.180.10">
    <property type="entry name" value="2,3-Dihydroxybiphenyl 1,2-Dioxygenase, domain 1"/>
    <property type="match status" value="1"/>
</dbReference>
<dbReference type="SUPFAM" id="SSF54593">
    <property type="entry name" value="Glyoxalase/Bleomycin resistance protein/Dihydroxybiphenyl dioxygenase"/>
    <property type="match status" value="1"/>
</dbReference>
<gene>
    <name evidence="2" type="ORF">GCM10009545_26770</name>
    <name evidence="3" type="ORF">GCM10011581_39060</name>
</gene>
<dbReference type="InterPro" id="IPR029068">
    <property type="entry name" value="Glyas_Bleomycin-R_OHBP_Dase"/>
</dbReference>
<dbReference type="EMBL" id="BMMT01000015">
    <property type="protein sequence ID" value="GGI98086.1"/>
    <property type="molecule type" value="Genomic_DNA"/>
</dbReference>
<reference evidence="3" key="3">
    <citation type="submission" date="2020-09" db="EMBL/GenBank/DDBJ databases">
        <authorList>
            <person name="Sun Q."/>
            <person name="Zhou Y."/>
        </authorList>
    </citation>
    <scope>NUCLEOTIDE SEQUENCE</scope>
    <source>
        <strain evidence="3">CGMCC 4.7206</strain>
    </source>
</reference>
<feature type="domain" description="Glyoxalase-like" evidence="1">
    <location>
        <begin position="6"/>
        <end position="145"/>
    </location>
</feature>
<evidence type="ECO:0000313" key="5">
    <source>
        <dbReference type="Proteomes" id="UP001500220"/>
    </source>
</evidence>
<dbReference type="InterPro" id="IPR041581">
    <property type="entry name" value="Glyoxalase_6"/>
</dbReference>
<dbReference type="Pfam" id="PF18029">
    <property type="entry name" value="Glyoxalase_6"/>
    <property type="match status" value="1"/>
</dbReference>
<dbReference type="PANTHER" id="PTHR35908:SF1">
    <property type="entry name" value="CONSERVED PROTEIN"/>
    <property type="match status" value="1"/>
</dbReference>
<dbReference type="EMBL" id="BAAAHC010000009">
    <property type="protein sequence ID" value="GAA0523211.1"/>
    <property type="molecule type" value="Genomic_DNA"/>
</dbReference>
<dbReference type="PANTHER" id="PTHR35908">
    <property type="entry name" value="HYPOTHETICAL FUSION PROTEIN"/>
    <property type="match status" value="1"/>
</dbReference>
<organism evidence="3 4">
    <name type="scientific">Saccharopolyspora thermophila</name>
    <dbReference type="NCBI Taxonomy" id="89367"/>
    <lineage>
        <taxon>Bacteria</taxon>
        <taxon>Bacillati</taxon>
        <taxon>Actinomycetota</taxon>
        <taxon>Actinomycetes</taxon>
        <taxon>Pseudonocardiales</taxon>
        <taxon>Pseudonocardiaceae</taxon>
        <taxon>Saccharopolyspora</taxon>
    </lineage>
</organism>
<evidence type="ECO:0000313" key="2">
    <source>
        <dbReference type="EMBL" id="GAA0523211.1"/>
    </source>
</evidence>
<reference evidence="2 5" key="2">
    <citation type="journal article" date="2019" name="Int. J. Syst. Evol. Microbiol.">
        <title>The Global Catalogue of Microorganisms (GCM) 10K type strain sequencing project: providing services to taxonomists for standard genome sequencing and annotation.</title>
        <authorList>
            <consortium name="The Broad Institute Genomics Platform"/>
            <consortium name="The Broad Institute Genome Sequencing Center for Infectious Disease"/>
            <person name="Wu L."/>
            <person name="Ma J."/>
        </authorList>
    </citation>
    <scope>NUCLEOTIDE SEQUENCE [LARGE SCALE GENOMIC DNA]</scope>
    <source>
        <strain evidence="2 5">JCM 10664</strain>
    </source>
</reference>
<reference evidence="2" key="4">
    <citation type="submission" date="2023-12" db="EMBL/GenBank/DDBJ databases">
        <authorList>
            <person name="Sun Q."/>
            <person name="Inoue M."/>
        </authorList>
    </citation>
    <scope>NUCLEOTIDE SEQUENCE</scope>
    <source>
        <strain evidence="2">JCM 10664</strain>
    </source>
</reference>
<name>A0A917K251_9PSEU</name>
<dbReference type="Proteomes" id="UP001500220">
    <property type="component" value="Unassembled WGS sequence"/>
</dbReference>
<sequence>MGLGFQVTFDAHDPARLAEFWAAALEYQVQPPPPGFDSWETFAQQIGLPREQWDAFSAVIDPEGKGPRVFFQRVPEGKTAKNRVHLDVNVSQRGPAHHDAAERRRVIAEHVDRLKALGATYQREVDEPHGYCVVMQDPEGNEFCVQ</sequence>
<protein>
    <submittedName>
        <fullName evidence="2">VOC family protein</fullName>
    </submittedName>
</protein>
<evidence type="ECO:0000313" key="3">
    <source>
        <dbReference type="EMBL" id="GGI98086.1"/>
    </source>
</evidence>
<evidence type="ECO:0000259" key="1">
    <source>
        <dbReference type="Pfam" id="PF18029"/>
    </source>
</evidence>
<dbReference type="RefSeq" id="WP_188989791.1">
    <property type="nucleotide sequence ID" value="NZ_BAAAHC010000009.1"/>
</dbReference>
<keyword evidence="5" id="KW-1185">Reference proteome</keyword>
<reference evidence="3 4" key="1">
    <citation type="journal article" date="2014" name="Int. J. Syst. Evol. Microbiol.">
        <title>Complete genome sequence of Corynebacterium casei LMG S-19264T (=DSM 44701T), isolated from a smear-ripened cheese.</title>
        <authorList>
            <consortium name="US DOE Joint Genome Institute (JGI-PGF)"/>
            <person name="Walter F."/>
            <person name="Albersmeier A."/>
            <person name="Kalinowski J."/>
            <person name="Ruckert C."/>
        </authorList>
    </citation>
    <scope>NUCLEOTIDE SEQUENCE [LARGE SCALE GENOMIC DNA]</scope>
    <source>
        <strain evidence="3 4">CGMCC 4.7206</strain>
    </source>
</reference>